<evidence type="ECO:0000256" key="1">
    <source>
        <dbReference type="SAM" id="MobiDB-lite"/>
    </source>
</evidence>
<protein>
    <submittedName>
        <fullName evidence="3">Uncharacterized protein</fullName>
    </submittedName>
</protein>
<name>A0ABN2R5M1_9MICO</name>
<keyword evidence="2" id="KW-0812">Transmembrane</keyword>
<keyword evidence="2" id="KW-0472">Membrane</keyword>
<feature type="region of interest" description="Disordered" evidence="1">
    <location>
        <begin position="1"/>
        <end position="217"/>
    </location>
</feature>
<feature type="compositionally biased region" description="Pro residues" evidence="1">
    <location>
        <begin position="1"/>
        <end position="23"/>
    </location>
</feature>
<gene>
    <name evidence="3" type="ORF">GCM10009776_28600</name>
</gene>
<feature type="transmembrane region" description="Helical" evidence="2">
    <location>
        <begin position="721"/>
        <end position="743"/>
    </location>
</feature>
<dbReference type="EMBL" id="BAAAOG010000006">
    <property type="protein sequence ID" value="GAA1964101.1"/>
    <property type="molecule type" value="Genomic_DNA"/>
</dbReference>
<proteinExistence type="predicted"/>
<feature type="compositionally biased region" description="Pro residues" evidence="1">
    <location>
        <begin position="43"/>
        <end position="57"/>
    </location>
</feature>
<feature type="compositionally biased region" description="Basic and acidic residues" evidence="1">
    <location>
        <begin position="479"/>
        <end position="499"/>
    </location>
</feature>
<feature type="region of interest" description="Disordered" evidence="1">
    <location>
        <begin position="383"/>
        <end position="539"/>
    </location>
</feature>
<organism evidence="3 4">
    <name type="scientific">Microbacterium deminutum</name>
    <dbReference type="NCBI Taxonomy" id="344164"/>
    <lineage>
        <taxon>Bacteria</taxon>
        <taxon>Bacillati</taxon>
        <taxon>Actinomycetota</taxon>
        <taxon>Actinomycetes</taxon>
        <taxon>Micrococcales</taxon>
        <taxon>Microbacteriaceae</taxon>
        <taxon>Microbacterium</taxon>
    </lineage>
</organism>
<comment type="caution">
    <text evidence="3">The sequence shown here is derived from an EMBL/GenBank/DDBJ whole genome shotgun (WGS) entry which is preliminary data.</text>
</comment>
<feature type="transmembrane region" description="Helical" evidence="2">
    <location>
        <begin position="768"/>
        <end position="790"/>
    </location>
</feature>
<keyword evidence="4" id="KW-1185">Reference proteome</keyword>
<dbReference type="PRINTS" id="PR01217">
    <property type="entry name" value="PRICHEXTENSN"/>
</dbReference>
<evidence type="ECO:0000256" key="2">
    <source>
        <dbReference type="SAM" id="Phobius"/>
    </source>
</evidence>
<feature type="compositionally biased region" description="Basic and acidic residues" evidence="1">
    <location>
        <begin position="424"/>
        <end position="445"/>
    </location>
</feature>
<evidence type="ECO:0000313" key="3">
    <source>
        <dbReference type="EMBL" id="GAA1964101.1"/>
    </source>
</evidence>
<reference evidence="3 4" key="1">
    <citation type="journal article" date="2019" name="Int. J. Syst. Evol. Microbiol.">
        <title>The Global Catalogue of Microorganisms (GCM) 10K type strain sequencing project: providing services to taxonomists for standard genome sequencing and annotation.</title>
        <authorList>
            <consortium name="The Broad Institute Genomics Platform"/>
            <consortium name="The Broad Institute Genome Sequencing Center for Infectious Disease"/>
            <person name="Wu L."/>
            <person name="Ma J."/>
        </authorList>
    </citation>
    <scope>NUCLEOTIDE SEQUENCE [LARGE SCALE GENOMIC DNA]</scope>
    <source>
        <strain evidence="3 4">JCM 14901</strain>
    </source>
</reference>
<dbReference type="Proteomes" id="UP001499933">
    <property type="component" value="Unassembled WGS sequence"/>
</dbReference>
<accession>A0ABN2R5M1</accession>
<keyword evidence="2" id="KW-1133">Transmembrane helix</keyword>
<evidence type="ECO:0000313" key="4">
    <source>
        <dbReference type="Proteomes" id="UP001499933"/>
    </source>
</evidence>
<sequence>MGGLPPQPPPQPPPLPADMPPAVFPQGPSMDALQNNQFAWSNPAPPFSPQIPDPATYPPVFDAASQPPTPFDAAPQVPGWQPADAPGVDPTWQVPPTFDPASPGPSWQPAEPPVIDIGSFVPAFDPSTQDPGGQPAEPPGADTNWQPAEPPGADTNWQPAEPPGSDPNWQPAEPPEFDTNWQPAEPPEFDTNWQPAEPPGYEALPFSTAPDPTYSREDAAMSSGVLGASTFATPASDAQDLSNSAAQALSPEPIFDKLVPGETRWLDNGNEQPSLPGLDRVPDARLAQDPDNPDKWYVVITDPNPPDAHLYDHGKDLGTADMGKAESSREIVIATIETPGGAPSAGMLVGVDGHLAIVVSVPDGGHIEEGTTPENSVINIYGLTAPHEGGGAAPPGSPDATSLRSGSTDGAPLPAALVDPSEAASRHPDAAADRREAAALPDDQRSGAVWTPSIPSADGGVPDLSPRVPFFGAPVGKRGAGERPRPAAEMFDRGERRNAQPDGAVRASAKAKNPETPESALLTRPPTGHPDPDGVVRTPGATSVTVVQTPEGVRVLRNAETTLESDPAFRSFAREAQAGTTPGDYDGLRQKTNESIKGVLKDKTSTHPIKKLLEEGTDGRLWWRDGTAYAGEPLEYAHTLSQQSIKNIWANPGATTALENLEPMGGVYHRRIYGHLWEQLTKHLSLSPPEAQAAARRIAEEMSIARASEARLRAGRRVRSGGFVSIGGLVFIAVAIGSAVMIFETSRSGSEAVAEIGRQAAGLAVEAIVLRLLGVGAGAAFAIGMVGFAYSDDPVLNRQHTVEEAQLEAAKGFMDKNLPAFVEHRWYWSDSYDATILTQVRELLFDTPPTRLEPVQ</sequence>